<dbReference type="AlphaFoldDB" id="A0A0H5C1G4"/>
<evidence type="ECO:0000256" key="1">
    <source>
        <dbReference type="SAM" id="MobiDB-lite"/>
    </source>
</evidence>
<evidence type="ECO:0000256" key="2">
    <source>
        <dbReference type="SAM" id="Phobius"/>
    </source>
</evidence>
<dbReference type="GO" id="GO:0055088">
    <property type="term" value="P:lipid homeostasis"/>
    <property type="evidence" value="ECO:0007669"/>
    <property type="project" value="InterPro"/>
</dbReference>
<name>A0A0H5C1G4_CYBJN</name>
<dbReference type="Proteomes" id="UP000038830">
    <property type="component" value="Unassembled WGS sequence"/>
</dbReference>
<organism evidence="4 5">
    <name type="scientific">Cyberlindnera jadinii (strain ATCC 18201 / CBS 1600 / BCRC 20928 / JCM 3617 / NBRC 0987 / NRRL Y-1542)</name>
    <name type="common">Torula yeast</name>
    <name type="synonym">Candida utilis</name>
    <dbReference type="NCBI Taxonomy" id="983966"/>
    <lineage>
        <taxon>Eukaryota</taxon>
        <taxon>Fungi</taxon>
        <taxon>Dikarya</taxon>
        <taxon>Ascomycota</taxon>
        <taxon>Saccharomycotina</taxon>
        <taxon>Saccharomycetes</taxon>
        <taxon>Phaffomycetales</taxon>
        <taxon>Phaffomycetaceae</taxon>
        <taxon>Cyberlindnera</taxon>
    </lineage>
</organism>
<dbReference type="GO" id="GO:0006998">
    <property type="term" value="P:nuclear envelope organization"/>
    <property type="evidence" value="ECO:0007669"/>
    <property type="project" value="InterPro"/>
</dbReference>
<dbReference type="InterPro" id="IPR040202">
    <property type="entry name" value="Brl1/Brr6"/>
</dbReference>
<accession>A0A0H5C1G4</accession>
<feature type="compositionally biased region" description="Polar residues" evidence="1">
    <location>
        <begin position="190"/>
        <end position="207"/>
    </location>
</feature>
<feature type="transmembrane region" description="Helical" evidence="2">
    <location>
        <begin position="401"/>
        <end position="424"/>
    </location>
</feature>
<feature type="transmembrane region" description="Helical" evidence="2">
    <location>
        <begin position="376"/>
        <end position="395"/>
    </location>
</feature>
<protein>
    <recommendedName>
        <fullName evidence="3">Brl1/Brr6 domain-containing protein</fullName>
    </recommendedName>
</protein>
<reference evidence="5" key="1">
    <citation type="journal article" date="2015" name="J. Biotechnol.">
        <title>The structure of the Cyberlindnera jadinii genome and its relation to Candida utilis analyzed by the occurrence of single nucleotide polymorphisms.</title>
        <authorList>
            <person name="Rupp O."/>
            <person name="Brinkrolf K."/>
            <person name="Buerth C."/>
            <person name="Kunigo M."/>
            <person name="Schneider J."/>
            <person name="Jaenicke S."/>
            <person name="Goesmann A."/>
            <person name="Puehler A."/>
            <person name="Jaeger K.-E."/>
            <person name="Ernst J.F."/>
        </authorList>
    </citation>
    <scope>NUCLEOTIDE SEQUENCE [LARGE SCALE GENOMIC DNA]</scope>
    <source>
        <strain evidence="5">ATCC 18201 / CBS 1600 / BCRC 20928 / JCM 3617 / NBRC 0987 / NRRL Y-1542</strain>
    </source>
</reference>
<dbReference type="PANTHER" id="PTHR28136:SF1">
    <property type="entry name" value="NUCLEUS EXPORT PROTEIN BRL1"/>
    <property type="match status" value="1"/>
</dbReference>
<feature type="region of interest" description="Disordered" evidence="1">
    <location>
        <begin position="57"/>
        <end position="87"/>
    </location>
</feature>
<keyword evidence="2" id="KW-1133">Transmembrane helix</keyword>
<evidence type="ECO:0000259" key="3">
    <source>
        <dbReference type="SMART" id="SM01042"/>
    </source>
</evidence>
<feature type="compositionally biased region" description="Low complexity" evidence="1">
    <location>
        <begin position="156"/>
        <end position="177"/>
    </location>
</feature>
<feature type="region of interest" description="Disordered" evidence="1">
    <location>
        <begin position="148"/>
        <end position="226"/>
    </location>
</feature>
<dbReference type="InterPro" id="IPR018767">
    <property type="entry name" value="Brl1/Brr6_dom"/>
</dbReference>
<dbReference type="Pfam" id="PF10104">
    <property type="entry name" value="Brr6_like_C_C"/>
    <property type="match status" value="1"/>
</dbReference>
<dbReference type="EMBL" id="CDQK01000002">
    <property type="protein sequence ID" value="CEP21307.1"/>
    <property type="molecule type" value="Genomic_DNA"/>
</dbReference>
<keyword evidence="2" id="KW-0472">Membrane</keyword>
<proteinExistence type="predicted"/>
<dbReference type="PANTHER" id="PTHR28136">
    <property type="entry name" value="NUCLEUS EXPORT PROTEIN BRR6"/>
    <property type="match status" value="1"/>
</dbReference>
<sequence length="472" mass="51947">MAFGDKELSLGSDQQRLRSTFEQNITELSLKDEVEEVAGDDGDVEMEDVAFMSTPTSSRFKSSLYHPRVSSPLRNESDRGAGDDNGDVDLDVDVDLNLDVNVEDADTSVNSLTRSVSLMFSPTALGAQVATQGSPVLRRVNLAEQLQQCESDDSGLDSTTSDISDASSMGSPASVSSNLRHRAHKPKTASKLSQYVTNSSDEQTTTFDESSDSLEDSSAGDMMISSPTKYQTPMVQTPWGQQPIQFQMHHHHYYPSPSRDDSSISNEGQEVVLPAPWSKFASPKAPAPYIISSYLQLMFNALTSAVVIYVLMMAITTIKNDINNKMEEYATEIALEVQRCTRSYLENKCSPETRVSALEQLCTEWERCMNRDPRALANKAAVSAETLGIIVNSLIEPIGVKAIIVVGLLLSGWVFTSNFVFGFLRAKSYYGWQNGNQQQLAMPQQMQTPSNGNLQGYTYQSLTPSSNQLQLQ</sequence>
<feature type="compositionally biased region" description="Basic residues" evidence="1">
    <location>
        <begin position="179"/>
        <end position="188"/>
    </location>
</feature>
<dbReference type="SMART" id="SM01042">
    <property type="entry name" value="Brr6_like_C_C"/>
    <property type="match status" value="1"/>
</dbReference>
<evidence type="ECO:0000313" key="4">
    <source>
        <dbReference type="EMBL" id="CEP21307.1"/>
    </source>
</evidence>
<evidence type="ECO:0000313" key="5">
    <source>
        <dbReference type="Proteomes" id="UP000038830"/>
    </source>
</evidence>
<feature type="domain" description="Brl1/Brr6" evidence="3">
    <location>
        <begin position="291"/>
        <end position="425"/>
    </location>
</feature>
<gene>
    <name evidence="4" type="ORF">BN1211_1365</name>
</gene>
<keyword evidence="2" id="KW-0812">Transmembrane</keyword>
<dbReference type="GO" id="GO:0031965">
    <property type="term" value="C:nuclear membrane"/>
    <property type="evidence" value="ECO:0007669"/>
    <property type="project" value="InterPro"/>
</dbReference>
<feature type="transmembrane region" description="Helical" evidence="2">
    <location>
        <begin position="294"/>
        <end position="316"/>
    </location>
</feature>